<proteinExistence type="predicted"/>
<dbReference type="InterPro" id="IPR011335">
    <property type="entry name" value="Restrct_endonuc-II-like"/>
</dbReference>
<dbReference type="Proteomes" id="UP001165492">
    <property type="component" value="Unassembled WGS sequence"/>
</dbReference>
<evidence type="ECO:0000313" key="3">
    <source>
        <dbReference type="Proteomes" id="UP001165492"/>
    </source>
</evidence>
<gene>
    <name evidence="2" type="ORF">LMF89_01635</name>
</gene>
<name>A0ABS8HLL9_9FIRM</name>
<feature type="domain" description="DUF559" evidence="1">
    <location>
        <begin position="12"/>
        <end position="116"/>
    </location>
</feature>
<dbReference type="RefSeq" id="WP_229533585.1">
    <property type="nucleotide sequence ID" value="NZ_JAJHJB010000002.1"/>
</dbReference>
<protein>
    <submittedName>
        <fullName evidence="2">DUF559 domain-containing protein</fullName>
    </submittedName>
</protein>
<evidence type="ECO:0000313" key="2">
    <source>
        <dbReference type="EMBL" id="MCC5464061.1"/>
    </source>
</evidence>
<dbReference type="CDD" id="cd01038">
    <property type="entry name" value="Endonuclease_DUF559"/>
    <property type="match status" value="1"/>
</dbReference>
<comment type="caution">
    <text evidence="2">The sequence shown here is derived from an EMBL/GenBank/DDBJ whole genome shotgun (WGS) entry which is preliminary data.</text>
</comment>
<dbReference type="InterPro" id="IPR007569">
    <property type="entry name" value="DUF559"/>
</dbReference>
<organism evidence="2 3">
    <name type="scientific">Pelosinus baikalensis</name>
    <dbReference type="NCBI Taxonomy" id="2892015"/>
    <lineage>
        <taxon>Bacteria</taxon>
        <taxon>Bacillati</taxon>
        <taxon>Bacillota</taxon>
        <taxon>Negativicutes</taxon>
        <taxon>Selenomonadales</taxon>
        <taxon>Sporomusaceae</taxon>
        <taxon>Pelosinus</taxon>
    </lineage>
</organism>
<dbReference type="Gene3D" id="3.40.960.10">
    <property type="entry name" value="VSR Endonuclease"/>
    <property type="match status" value="1"/>
</dbReference>
<sequence length="137" mass="16155">MSKEKIISYNPKLKELAKQLRQNSTLSEVLLWQQLKGKQIMNYSFHRQKPIQNYIVDFFCHELMLAIEIDGVTHDEKIAYDIQRQKRLESLGVHFLRFHDSDVKKNLAGVVEAIKMWVCMREITNTPRLRAPLSRGE</sequence>
<dbReference type="EMBL" id="JAJHJB010000002">
    <property type="protein sequence ID" value="MCC5464061.1"/>
    <property type="molecule type" value="Genomic_DNA"/>
</dbReference>
<reference evidence="2" key="1">
    <citation type="submission" date="2021-11" db="EMBL/GenBank/DDBJ databases">
        <title>Description of a new species Pelosinus isolated from the bottom sediments of Lake Baikal.</title>
        <authorList>
            <person name="Zakharyuk A."/>
        </authorList>
    </citation>
    <scope>NUCLEOTIDE SEQUENCE</scope>
    <source>
        <strain evidence="2">Bkl1</strain>
    </source>
</reference>
<dbReference type="InterPro" id="IPR047216">
    <property type="entry name" value="Endonuclease_DUF559_bact"/>
</dbReference>
<dbReference type="PANTHER" id="PTHR38590">
    <property type="entry name" value="BLL0828 PROTEIN"/>
    <property type="match status" value="1"/>
</dbReference>
<evidence type="ECO:0000259" key="1">
    <source>
        <dbReference type="Pfam" id="PF04480"/>
    </source>
</evidence>
<dbReference type="SUPFAM" id="SSF52980">
    <property type="entry name" value="Restriction endonuclease-like"/>
    <property type="match status" value="1"/>
</dbReference>
<dbReference type="PANTHER" id="PTHR38590:SF1">
    <property type="entry name" value="BLL0828 PROTEIN"/>
    <property type="match status" value="1"/>
</dbReference>
<keyword evidence="3" id="KW-1185">Reference proteome</keyword>
<dbReference type="Pfam" id="PF04480">
    <property type="entry name" value="DUF559"/>
    <property type="match status" value="1"/>
</dbReference>
<accession>A0ABS8HLL9</accession>